<reference evidence="4 5" key="1">
    <citation type="journal article" date="2018" name="BMC Genomics">
        <title>Comparative genome analyses reveal sequence features reflecting distinct modes of host-adaptation between dicot and monocot powdery mildew.</title>
        <authorList>
            <person name="Wu Y."/>
            <person name="Ma X."/>
            <person name="Pan Z."/>
            <person name="Kale S.D."/>
            <person name="Song Y."/>
            <person name="King H."/>
            <person name="Zhang Q."/>
            <person name="Presley C."/>
            <person name="Deng X."/>
            <person name="Wei C.I."/>
            <person name="Xiao S."/>
        </authorList>
    </citation>
    <scope>NUCLEOTIDE SEQUENCE [LARGE SCALE GENOMIC DNA]</scope>
    <source>
        <strain evidence="4">UCSC1</strain>
    </source>
</reference>
<dbReference type="SMART" id="SM00256">
    <property type="entry name" value="FBOX"/>
    <property type="match status" value="1"/>
</dbReference>
<dbReference type="GO" id="GO:0051879">
    <property type="term" value="F:Hsp90 protein binding"/>
    <property type="evidence" value="ECO:0007669"/>
    <property type="project" value="TreeGrafter"/>
</dbReference>
<dbReference type="SUPFAM" id="SSF81383">
    <property type="entry name" value="F-box domain"/>
    <property type="match status" value="1"/>
</dbReference>
<accession>A0A420I648</accession>
<dbReference type="Pfam" id="PF12937">
    <property type="entry name" value="F-box-like"/>
    <property type="match status" value="1"/>
</dbReference>
<evidence type="ECO:0000313" key="5">
    <source>
        <dbReference type="Proteomes" id="UP000285405"/>
    </source>
</evidence>
<dbReference type="OrthoDB" id="629492at2759"/>
<dbReference type="InterPro" id="IPR001810">
    <property type="entry name" value="F-box_dom"/>
</dbReference>
<dbReference type="Gene3D" id="1.20.1280.50">
    <property type="match status" value="1"/>
</dbReference>
<dbReference type="SUPFAM" id="SSF52047">
    <property type="entry name" value="RNI-like"/>
    <property type="match status" value="1"/>
</dbReference>
<dbReference type="InterPro" id="IPR032675">
    <property type="entry name" value="LRR_dom_sf"/>
</dbReference>
<dbReference type="SUPFAM" id="SSF48452">
    <property type="entry name" value="TPR-like"/>
    <property type="match status" value="1"/>
</dbReference>
<dbReference type="PROSITE" id="PS50181">
    <property type="entry name" value="FBOX"/>
    <property type="match status" value="1"/>
</dbReference>
<keyword evidence="1" id="KW-0677">Repeat</keyword>
<dbReference type="PANTHER" id="PTHR22904:SF523">
    <property type="entry name" value="STRESS-INDUCED-PHOSPHOPROTEIN 1"/>
    <property type="match status" value="1"/>
</dbReference>
<dbReference type="EMBL" id="MCBR01012561">
    <property type="protein sequence ID" value="RKF65125.1"/>
    <property type="molecule type" value="Genomic_DNA"/>
</dbReference>
<dbReference type="Gene3D" id="1.25.40.10">
    <property type="entry name" value="Tetratricopeptide repeat domain"/>
    <property type="match status" value="1"/>
</dbReference>
<name>A0A420I648_9PEZI</name>
<evidence type="ECO:0000313" key="4">
    <source>
        <dbReference type="EMBL" id="RKF65125.1"/>
    </source>
</evidence>
<dbReference type="PANTHER" id="PTHR22904">
    <property type="entry name" value="TPR REPEAT CONTAINING PROTEIN"/>
    <property type="match status" value="1"/>
</dbReference>
<evidence type="ECO:0000256" key="2">
    <source>
        <dbReference type="ARBA" id="ARBA00022803"/>
    </source>
</evidence>
<proteinExistence type="predicted"/>
<comment type="caution">
    <text evidence="4">The sequence shown here is derived from an EMBL/GenBank/DDBJ whole genome shotgun (WGS) entry which is preliminary data.</text>
</comment>
<evidence type="ECO:0000259" key="3">
    <source>
        <dbReference type="PROSITE" id="PS50181"/>
    </source>
</evidence>
<keyword evidence="2" id="KW-0802">TPR repeat</keyword>
<protein>
    <submittedName>
        <fullName evidence="4">F-box/TPR repeat containing protein pof3</fullName>
    </submittedName>
</protein>
<feature type="domain" description="F-box" evidence="3">
    <location>
        <begin position="144"/>
        <end position="191"/>
    </location>
</feature>
<dbReference type="InterPro" id="IPR011990">
    <property type="entry name" value="TPR-like_helical_dom_sf"/>
</dbReference>
<dbReference type="Gene3D" id="3.80.10.10">
    <property type="entry name" value="Ribonuclease Inhibitor"/>
    <property type="match status" value="1"/>
</dbReference>
<evidence type="ECO:0000256" key="1">
    <source>
        <dbReference type="ARBA" id="ARBA00022737"/>
    </source>
</evidence>
<gene>
    <name evidence="4" type="ORF">GcC1_125010</name>
</gene>
<sequence>MDRKIDQINDGKLAEDVILERGFRRFGELNYALAKEAFTDVIEKTSCNEILLKAFDCRAACYEKLLDLSRALQDSKAMIRVNPRSSKGYLRAGKILYLQNQKDVALKIYKRGLDKVKVDADQERLILHSMYYKLKIELKQTKMHDPFHYLPTELLQMIFQRLEFQHLSTCLAVSKSWKCKLESFRNLWTTLDLSGIRKPIPIRSLQAFLKRSNYNLQRAFIHLNYFIGERRLRYLFESSPYLSELHLCEFGEIDENLLRFLPMAKKIEKIYASKEVIITGDNVLKALNICHLTLVKVSILGISNYRCRHFYDTWPRLDALKSIILKTCPISSPNKMKIEMNKLIQAAPNATTVRLVGFDCQPNTNLDLTAWFRLEELRLEHTQTVRLPKLPPTIRVLALDYNRTEIYRNHENNGLVSIPLLEKLSLKSNHLVPQDLFDITRCCINANNLKSLIISRWIFPSSCPPLYEYFPPSPSLEDLSISDIPLDDNCAVEILKMYPNLKTIDLSHTLISGVTIKALVEKGGITLIRIEACFNVSPDAVDFATQNNIKVIYRNLSQASGLSTVGYHNYF</sequence>
<dbReference type="InterPro" id="IPR036047">
    <property type="entry name" value="F-box-like_dom_sf"/>
</dbReference>
<dbReference type="Proteomes" id="UP000285405">
    <property type="component" value="Unassembled WGS sequence"/>
</dbReference>
<organism evidence="4 5">
    <name type="scientific">Golovinomyces cichoracearum</name>
    <dbReference type="NCBI Taxonomy" id="62708"/>
    <lineage>
        <taxon>Eukaryota</taxon>
        <taxon>Fungi</taxon>
        <taxon>Dikarya</taxon>
        <taxon>Ascomycota</taxon>
        <taxon>Pezizomycotina</taxon>
        <taxon>Leotiomycetes</taxon>
        <taxon>Erysiphales</taxon>
        <taxon>Erysiphaceae</taxon>
        <taxon>Golovinomyces</taxon>
    </lineage>
</organism>
<dbReference type="AlphaFoldDB" id="A0A420I648"/>